<name>A0ABS2FDN4_9CLOT</name>
<dbReference type="InterPro" id="IPR029033">
    <property type="entry name" value="His_PPase_superfam"/>
</dbReference>
<dbReference type="SUPFAM" id="SSF53254">
    <property type="entry name" value="Phosphoglycerate mutase-like"/>
    <property type="match status" value="1"/>
</dbReference>
<accession>A0ABS2FDN4</accession>
<keyword evidence="1" id="KW-0378">Hydrolase</keyword>
<keyword evidence="3" id="KW-1185">Reference proteome</keyword>
<dbReference type="InterPro" id="IPR001345">
    <property type="entry name" value="PG/BPGM_mutase_AS"/>
</dbReference>
<dbReference type="PROSITE" id="PS00175">
    <property type="entry name" value="PG_MUTASE"/>
    <property type="match status" value="1"/>
</dbReference>
<organism evidence="2 3">
    <name type="scientific">Clostridium saudiense</name>
    <dbReference type="NCBI Taxonomy" id="1414720"/>
    <lineage>
        <taxon>Bacteria</taxon>
        <taxon>Bacillati</taxon>
        <taxon>Bacillota</taxon>
        <taxon>Clostridia</taxon>
        <taxon>Eubacteriales</taxon>
        <taxon>Clostridiaceae</taxon>
        <taxon>Clostridium</taxon>
    </lineage>
</organism>
<gene>
    <name evidence="2" type="ORF">H6A19_04630</name>
</gene>
<proteinExistence type="predicted"/>
<dbReference type="PANTHER" id="PTHR46517">
    <property type="entry name" value="FRUCTOSE-2,6-BISPHOSPHATASE TIGAR"/>
    <property type="match status" value="1"/>
</dbReference>
<comment type="caution">
    <text evidence="2">The sequence shown here is derived from an EMBL/GenBank/DDBJ whole genome shotgun (WGS) entry which is preliminary data.</text>
</comment>
<dbReference type="PANTHER" id="PTHR46517:SF1">
    <property type="entry name" value="FRUCTOSE-2,6-BISPHOSPHATASE TIGAR"/>
    <property type="match status" value="1"/>
</dbReference>
<dbReference type="InterPro" id="IPR051695">
    <property type="entry name" value="Phosphoglycerate_Mutase"/>
</dbReference>
<evidence type="ECO:0000256" key="1">
    <source>
        <dbReference type="ARBA" id="ARBA00022801"/>
    </source>
</evidence>
<protein>
    <submittedName>
        <fullName evidence="2">Histidine phosphatase family protein</fullName>
    </submittedName>
</protein>
<dbReference type="RefSeq" id="WP_148321595.1">
    <property type="nucleotide sequence ID" value="NZ_JACJLL010000018.1"/>
</dbReference>
<sequence>MKKTLYLMRHGQTLFNLRRKIQGSCDSPLTELGREQAKVAGEFLKYIKFDNYYSSTSERSCDTLEIVTDYKVTYTRLKGLKEMDFGIFEGESEDLNPKTPGGYATFFKAYGGETQEEVKERLKNTCIEIMEKEDNQTVLVVSHAGACYHFLRNWHDDEFVTTELKKGFPNCCIFKYEYENKVFNLVEVIRF</sequence>
<dbReference type="InterPro" id="IPR013078">
    <property type="entry name" value="His_Pase_superF_clade-1"/>
</dbReference>
<evidence type="ECO:0000313" key="3">
    <source>
        <dbReference type="Proteomes" id="UP000767334"/>
    </source>
</evidence>
<dbReference type="SMART" id="SM00855">
    <property type="entry name" value="PGAM"/>
    <property type="match status" value="1"/>
</dbReference>
<dbReference type="Proteomes" id="UP000767334">
    <property type="component" value="Unassembled WGS sequence"/>
</dbReference>
<reference evidence="2 3" key="1">
    <citation type="journal article" date="2021" name="Sci. Rep.">
        <title>The distribution of antibiotic resistance genes in chicken gut microbiota commensals.</title>
        <authorList>
            <person name="Juricova H."/>
            <person name="Matiasovicova J."/>
            <person name="Kubasova T."/>
            <person name="Cejkova D."/>
            <person name="Rychlik I."/>
        </authorList>
    </citation>
    <scope>NUCLEOTIDE SEQUENCE [LARGE SCALE GENOMIC DNA]</scope>
    <source>
        <strain evidence="2 3">An435</strain>
    </source>
</reference>
<evidence type="ECO:0000313" key="2">
    <source>
        <dbReference type="EMBL" id="MBM6818633.1"/>
    </source>
</evidence>
<dbReference type="Pfam" id="PF00300">
    <property type="entry name" value="His_Phos_1"/>
    <property type="match status" value="1"/>
</dbReference>
<dbReference type="Gene3D" id="3.40.50.1240">
    <property type="entry name" value="Phosphoglycerate mutase-like"/>
    <property type="match status" value="1"/>
</dbReference>
<dbReference type="EMBL" id="JACJLL010000018">
    <property type="protein sequence ID" value="MBM6818633.1"/>
    <property type="molecule type" value="Genomic_DNA"/>
</dbReference>
<dbReference type="CDD" id="cd07067">
    <property type="entry name" value="HP_PGM_like"/>
    <property type="match status" value="1"/>
</dbReference>